<name>A0ACC9MYK8_9PSED</name>
<dbReference type="EMBL" id="PISL01000036">
    <property type="protein sequence ID" value="PKF23962.1"/>
    <property type="molecule type" value="Genomic_DNA"/>
</dbReference>
<accession>A0ACC9MYK8</accession>
<reference evidence="1" key="1">
    <citation type="submission" date="2017-12" db="EMBL/GenBank/DDBJ databases">
        <title>High quality draft genome sequence of Pseudomonas hunanensis P11 isolated from the high-arsenic soil.</title>
        <authorList>
            <person name="Pan J."/>
        </authorList>
    </citation>
    <scope>NUCLEOTIDE SEQUENCE</scope>
    <source>
        <strain evidence="1">P11</strain>
    </source>
</reference>
<keyword evidence="2" id="KW-1185">Reference proteome</keyword>
<organism evidence="1 2">
    <name type="scientific">Pseudomonas hunanensis</name>
    <dbReference type="NCBI Taxonomy" id="1247546"/>
    <lineage>
        <taxon>Bacteria</taxon>
        <taxon>Pseudomonadati</taxon>
        <taxon>Pseudomonadota</taxon>
        <taxon>Gammaproteobacteria</taxon>
        <taxon>Pseudomonadales</taxon>
        <taxon>Pseudomonadaceae</taxon>
        <taxon>Pseudomonas</taxon>
    </lineage>
</organism>
<evidence type="ECO:0000313" key="2">
    <source>
        <dbReference type="Proteomes" id="UP000236285"/>
    </source>
</evidence>
<gene>
    <name evidence="1" type="ORF">CW309_24475</name>
</gene>
<evidence type="ECO:0000313" key="1">
    <source>
        <dbReference type="EMBL" id="PKF23962.1"/>
    </source>
</evidence>
<proteinExistence type="predicted"/>
<sequence length="92" mass="10295">MDAGVGHLQGPDCEFGGYESLVSSISERCSEAWPDVPAHQDLKRLGQCEHGYATRNTSPTFGLLRRRRPYLLGKPLSQHQSCNGHQQHQDCF</sequence>
<dbReference type="Proteomes" id="UP000236285">
    <property type="component" value="Unassembled WGS sequence"/>
</dbReference>
<comment type="caution">
    <text evidence="1">The sequence shown here is derived from an EMBL/GenBank/DDBJ whole genome shotgun (WGS) entry which is preliminary data.</text>
</comment>
<protein>
    <submittedName>
        <fullName evidence="1">Uncharacterized protein</fullName>
    </submittedName>
</protein>